<name>A0A949T2E0_9PAST</name>
<comment type="caution">
    <text evidence="1">The sequence shown here is derived from an EMBL/GenBank/DDBJ whole genome shotgun (WGS) entry which is preliminary data.</text>
</comment>
<sequence length="158" mass="18765">MNTARFFQLSDLFYSDYPANEFNQILDPKKNGRGYYGVTIIELYNLKFAIPLHSNINVKKGYKLREDKDTVQISGLDFEKAVILRKDEYIGSDYEVKPSKDYSTVNKNKNQINKKFKKYITEYIEAIEKNDQNIIRQRYRNTTLIYFHDLLIPLNTKQ</sequence>
<evidence type="ECO:0000313" key="1">
    <source>
        <dbReference type="EMBL" id="MBV6547443.1"/>
    </source>
</evidence>
<accession>A0A949T2E0</accession>
<dbReference type="InterPro" id="IPR049929">
    <property type="entry name" value="TenpN-like"/>
</dbReference>
<dbReference type="AlphaFoldDB" id="A0A949T2E0"/>
<reference evidence="1" key="1">
    <citation type="journal article" date="2021" name="Mol. Ecol.">
        <title>Polar bear-adapted Ursidibacter maritimus are remarkably conserved after generations in captivity.</title>
        <authorList>
            <person name="Espinosa-Gongora C."/>
            <person name="Hansen M.J."/>
            <person name="Bertelsen M.F."/>
            <person name="Bojesen A.M."/>
        </authorList>
    </citation>
    <scope>NUCLEOTIDE SEQUENCE</scope>
    <source>
        <strain evidence="1">Pb43105x</strain>
    </source>
</reference>
<dbReference type="Proteomes" id="UP000732858">
    <property type="component" value="Unassembled WGS sequence"/>
</dbReference>
<protein>
    <submittedName>
        <fullName evidence="1">Uncharacterized protein</fullName>
    </submittedName>
</protein>
<gene>
    <name evidence="1" type="ORF">HT672_09200</name>
</gene>
<dbReference type="EMBL" id="JABUMC010000026">
    <property type="protein sequence ID" value="MBV6547443.1"/>
    <property type="molecule type" value="Genomic_DNA"/>
</dbReference>
<evidence type="ECO:0000313" key="2">
    <source>
        <dbReference type="Proteomes" id="UP000732858"/>
    </source>
</evidence>
<proteinExistence type="predicted"/>
<dbReference type="RefSeq" id="WP_218210166.1">
    <property type="nucleotide sequence ID" value="NZ_JABUMC010000026.1"/>
</dbReference>
<dbReference type="NCBIfam" id="NF047358">
    <property type="entry name" value="TenpIN"/>
    <property type="match status" value="1"/>
</dbReference>
<dbReference type="CDD" id="cd17493">
    <property type="entry name" value="toxin_TenpN"/>
    <property type="match status" value="1"/>
</dbReference>
<organism evidence="1 2">
    <name type="scientific">Ursidibacter maritimus</name>
    <dbReference type="NCBI Taxonomy" id="1331689"/>
    <lineage>
        <taxon>Bacteria</taxon>
        <taxon>Pseudomonadati</taxon>
        <taxon>Pseudomonadota</taxon>
        <taxon>Gammaproteobacteria</taxon>
        <taxon>Pasteurellales</taxon>
        <taxon>Pasteurellaceae</taxon>
        <taxon>Ursidibacter</taxon>
    </lineage>
</organism>